<comment type="similarity">
    <text evidence="16">Belongs to the serpin family.</text>
</comment>
<dbReference type="Gene3D" id="3.30.450.60">
    <property type="match status" value="1"/>
</dbReference>
<comment type="subunit">
    <text evidence="14">Adaptor protein complex 1 (AP-1) is a heterotetramer composed of two large adaptins (gamma-type subunit AP1G1 and beta-type subunit AP1B1), a medium adaptin (mu-type subunit AP1M1 or AP1M2) and a small adaptin (sigma-type subunit AP1S1 or AP1S2 or AP1S3).</text>
</comment>
<dbReference type="InterPro" id="IPR042178">
    <property type="entry name" value="Serpin_sf_1"/>
</dbReference>
<keyword evidence="5" id="KW-0813">Transport</keyword>
<evidence type="ECO:0000256" key="13">
    <source>
        <dbReference type="ARBA" id="ARBA00043166"/>
    </source>
</evidence>
<evidence type="ECO:0000256" key="3">
    <source>
        <dbReference type="ARBA" id="ARBA00004600"/>
    </source>
</evidence>
<accession>A0AAE0R8S5</accession>
<feature type="region of interest" description="Disordered" evidence="17">
    <location>
        <begin position="643"/>
        <end position="665"/>
    </location>
</feature>
<dbReference type="GO" id="GO:0005615">
    <property type="term" value="C:extracellular space"/>
    <property type="evidence" value="ECO:0007669"/>
    <property type="project" value="InterPro"/>
</dbReference>
<keyword evidence="8" id="KW-0472">Membrane</keyword>
<evidence type="ECO:0000256" key="15">
    <source>
        <dbReference type="ARBA" id="ARBA00066062"/>
    </source>
</evidence>
<comment type="subunit">
    <text evidence="15">Forms a heterodimer with TMPRSS7. Interacts with VTN. Binds LRP1B; binding is followed by internalization and degradation. Interacts with PPP1CB. In complex with PLAU/uPA, interacts with PLAUR/uPAR. Interacts with SORL1 and LRP1, either alone or in complex with PLAU; these interactions are abolished in the presence of LRPAP1/RAP. The ternary complex composed of PLAUR-PLAU-PAI1 also interacts with SORL1. Interacts with PLAT/tPA. Also interacts with SORL1, when complexed to PLAT/tPA.</text>
</comment>
<evidence type="ECO:0000256" key="10">
    <source>
        <dbReference type="ARBA" id="ARBA00023329"/>
    </source>
</evidence>
<dbReference type="GO" id="GO:0010757">
    <property type="term" value="P:negative regulation of plasminogen activation"/>
    <property type="evidence" value="ECO:0007669"/>
    <property type="project" value="TreeGrafter"/>
</dbReference>
<comment type="caution">
    <text evidence="19">The sequence shown here is derived from an EMBL/GenBank/DDBJ whole genome shotgun (WGS) entry which is preliminary data.</text>
</comment>
<dbReference type="SUPFAM" id="SSF56219">
    <property type="entry name" value="DNase I-like"/>
    <property type="match status" value="1"/>
</dbReference>
<evidence type="ECO:0000256" key="9">
    <source>
        <dbReference type="ARBA" id="ARBA00023176"/>
    </source>
</evidence>
<evidence type="ECO:0000256" key="11">
    <source>
        <dbReference type="ARBA" id="ARBA00040523"/>
    </source>
</evidence>
<dbReference type="SUPFAM" id="SSF56574">
    <property type="entry name" value="Serpins"/>
    <property type="match status" value="1"/>
</dbReference>
<feature type="non-terminal residue" evidence="19">
    <location>
        <position position="1"/>
    </location>
</feature>
<evidence type="ECO:0000256" key="16">
    <source>
        <dbReference type="RuleBase" id="RU000411"/>
    </source>
</evidence>
<keyword evidence="6" id="KW-0653">Protein transport</keyword>
<evidence type="ECO:0000256" key="12">
    <source>
        <dbReference type="ARBA" id="ARBA00041825"/>
    </source>
</evidence>
<evidence type="ECO:0000256" key="17">
    <source>
        <dbReference type="SAM" id="MobiDB-lite"/>
    </source>
</evidence>
<evidence type="ECO:0000256" key="5">
    <source>
        <dbReference type="ARBA" id="ARBA00022448"/>
    </source>
</evidence>
<dbReference type="PANTHER" id="PTHR11461">
    <property type="entry name" value="SERINE PROTEASE INHIBITOR, SERPIN"/>
    <property type="match status" value="1"/>
</dbReference>
<dbReference type="GO" id="GO:0030121">
    <property type="term" value="C:AP-1 adaptor complex"/>
    <property type="evidence" value="ECO:0007669"/>
    <property type="project" value="InterPro"/>
</dbReference>
<evidence type="ECO:0000259" key="18">
    <source>
        <dbReference type="SMART" id="SM00093"/>
    </source>
</evidence>
<keyword evidence="7" id="KW-0333">Golgi apparatus</keyword>
<evidence type="ECO:0000256" key="1">
    <source>
        <dbReference type="ARBA" id="ARBA00004180"/>
    </source>
</evidence>
<evidence type="ECO:0000256" key="8">
    <source>
        <dbReference type="ARBA" id="ARBA00023136"/>
    </source>
</evidence>
<dbReference type="Proteomes" id="UP001274896">
    <property type="component" value="Unassembled WGS sequence"/>
</dbReference>
<keyword evidence="9" id="KW-0168">Coated pit</keyword>
<dbReference type="InterPro" id="IPR000215">
    <property type="entry name" value="Serpin_fam"/>
</dbReference>
<dbReference type="GO" id="GO:0061044">
    <property type="term" value="P:negative regulation of vascular wound healing"/>
    <property type="evidence" value="ECO:0007669"/>
    <property type="project" value="TreeGrafter"/>
</dbReference>
<dbReference type="EMBL" id="JAUCMX010000005">
    <property type="protein sequence ID" value="KAK3546495.1"/>
    <property type="molecule type" value="Genomic_DNA"/>
</dbReference>
<dbReference type="InterPro" id="IPR036691">
    <property type="entry name" value="Endo/exonu/phosph_ase_sf"/>
</dbReference>
<dbReference type="InterPro" id="IPR011012">
    <property type="entry name" value="Longin-like_dom_sf"/>
</dbReference>
<name>A0AAE0R8S5_9TELE</name>
<dbReference type="InterPro" id="IPR023796">
    <property type="entry name" value="Serpin_dom"/>
</dbReference>
<comment type="subcellular location">
    <subcellularLocation>
        <location evidence="1">Cytoplasmic vesicle membrane</location>
        <topology evidence="1">Peripheral membrane protein</topology>
        <orientation evidence="1">Cytoplasmic side</orientation>
    </subcellularLocation>
    <subcellularLocation>
        <location evidence="2">Golgi apparatus</location>
    </subcellularLocation>
    <subcellularLocation>
        <location evidence="3">Membrane</location>
        <location evidence="3">Clathrin-coated pit</location>
    </subcellularLocation>
</comment>
<dbReference type="CDD" id="cd14831">
    <property type="entry name" value="AP1_sigma"/>
    <property type="match status" value="1"/>
</dbReference>
<evidence type="ECO:0000256" key="6">
    <source>
        <dbReference type="ARBA" id="ARBA00022927"/>
    </source>
</evidence>
<dbReference type="GO" id="GO:0035615">
    <property type="term" value="F:clathrin adaptor activity"/>
    <property type="evidence" value="ECO:0007669"/>
    <property type="project" value="InterPro"/>
</dbReference>
<dbReference type="InterPro" id="IPR044733">
    <property type="entry name" value="AP1_sigma"/>
</dbReference>
<feature type="domain" description="Serpin" evidence="18">
    <location>
        <begin position="718"/>
        <end position="1077"/>
    </location>
</feature>
<dbReference type="GO" id="GO:0004867">
    <property type="term" value="F:serine-type endopeptidase inhibitor activity"/>
    <property type="evidence" value="ECO:0007669"/>
    <property type="project" value="InterPro"/>
</dbReference>
<evidence type="ECO:0000256" key="7">
    <source>
        <dbReference type="ARBA" id="ARBA00023034"/>
    </source>
</evidence>
<organism evidence="19 20">
    <name type="scientific">Hemibagrus guttatus</name>
    <dbReference type="NCBI Taxonomy" id="175788"/>
    <lineage>
        <taxon>Eukaryota</taxon>
        <taxon>Metazoa</taxon>
        <taxon>Chordata</taxon>
        <taxon>Craniata</taxon>
        <taxon>Vertebrata</taxon>
        <taxon>Euteleostomi</taxon>
        <taxon>Actinopterygii</taxon>
        <taxon>Neopterygii</taxon>
        <taxon>Teleostei</taxon>
        <taxon>Ostariophysi</taxon>
        <taxon>Siluriformes</taxon>
        <taxon>Bagridae</taxon>
        <taxon>Hemibagrus</taxon>
    </lineage>
</organism>
<reference evidence="19" key="1">
    <citation type="submission" date="2023-06" db="EMBL/GenBank/DDBJ databases">
        <title>Male Hemibagrus guttatus genome.</title>
        <authorList>
            <person name="Bian C."/>
        </authorList>
    </citation>
    <scope>NUCLEOTIDE SEQUENCE</scope>
    <source>
        <strain evidence="19">Male_cb2023</strain>
        <tissue evidence="19">Muscle</tissue>
    </source>
</reference>
<dbReference type="SMART" id="SM00093">
    <property type="entry name" value="SERPIN"/>
    <property type="match status" value="1"/>
</dbReference>
<dbReference type="InterPro" id="IPR000804">
    <property type="entry name" value="Clathrin_sm-chain_CS"/>
</dbReference>
<comment type="similarity">
    <text evidence="4">Belongs to the adaptor complexes small subunit family.</text>
</comment>
<keyword evidence="10" id="KW-0968">Cytoplasmic vesicle</keyword>
<dbReference type="CDD" id="cd01650">
    <property type="entry name" value="RT_nLTR_like"/>
    <property type="match status" value="1"/>
</dbReference>
<dbReference type="Gene3D" id="3.60.10.10">
    <property type="entry name" value="Endonuclease/exonuclease/phosphatase"/>
    <property type="match status" value="1"/>
</dbReference>
<dbReference type="Gene3D" id="2.30.39.10">
    <property type="entry name" value="Alpha-1-antitrypsin, domain 1"/>
    <property type="match status" value="1"/>
</dbReference>
<evidence type="ECO:0000256" key="2">
    <source>
        <dbReference type="ARBA" id="ARBA00004555"/>
    </source>
</evidence>
<dbReference type="GO" id="GO:0005905">
    <property type="term" value="C:clathrin-coated pit"/>
    <property type="evidence" value="ECO:0007669"/>
    <property type="project" value="UniProtKB-SubCell"/>
</dbReference>
<dbReference type="SUPFAM" id="SSF64356">
    <property type="entry name" value="SNARE-like"/>
    <property type="match status" value="1"/>
</dbReference>
<sequence>VEYPTFLETLRGVLEGAPTGDSIVLLGDFNAHLGNDSDTWRGVIGRNGPPDLNSSGVLLLDFCASHSLSITNTMFKHKGAHQYMWYQDTLGQRSMIDLVIVLSDLWLHVLDTRVKRGVELSTNYHLVVSWICLQRRMLDRLGRPKRIVRVCWERLADPSVRGVFNSHLRESFNQILREVGDIESEWTMFSSSIVDAAIRSCGRKVSGAGHGGNPRTQWWTLEVRDAVKLKKESYQAWLARGTPEAAEAYREAKQTTAMVVSEAKTRVSEEFGEAMEKDYQGNSGRPFGASEGEYFEDLLNPTDTPSVEEPEAEDSEVDSFITQAEVTEVVQQLLGGKAPGVDEIRPEYLKSLDVVGLSWLTYLCNIAWRSGTVPLDWATGVVVPLFKKGDRRVCSNYRGITLLSLPGKVYSRVLERRVRPLVKPRIQEEQCGFRPSHGTLDQLYTLHMCFVDLEKAFDHVPRGILWEVLWEYGVRGPLLRAVRSLYNRSRSLVRIASYDVVLLAPSSLDLQRVSTSKLEAIVLVRKKVACTLQVGGEVLPQVEEFKYLGVLFTSEGRMDCEIDRWIGAVAAVMRSMYRSVVVKKELSRKAKLSIYQSIYVPTLTYGHELWAMTERIRSRIQVAEMSFLCRVAGRSLRDRMERCSRHAPPGRGPGEDPGHAGETMSLGWPGNASGSLQKSWRKYLGRGRMQGLRLLMIFTFCGSPLGNRLLEQQTDFGLRVFSEAAQSNPHQNLILSPYGISSMLGMAQVGAYGSTLQTLKQHMGYSLQDRGTSRKQRLLQRDLASEEGVEVASAVMVDRKVVLEKIFRRSLLKAFQSVPHQVDFSNPDTALKVINSWMSDNTGVGMIPNFLQSGVLSDQTRLVLLNALHFHGLWKNPFDPRLTAEGTFHTANGSEVSVSMMRSTQKFNYGEFVSKEGIEYDVIEVPYEGDSLSMFIISSFERDVPLSALTKELSSNKIQKWRESLRKVKRELVIPRFTLDTEVDLKSALNNLGLGEIFSKIADFSRITTEEPLYVSKILQRVKIEVNEEGTKGSSAGGVIIYARMAVAEHILNRPFLFLIQHKSTGAVLFTGQMRFMLLFSRQGKLRLQKWYTATAERDKKKMVRELMQVVLARKPKMCSFLEWRDLKIVYKRYASLYFCCAVEEQDNELITLEVIHRFVELLDKYFGSVCELDIIFNFEKAYFILDEFLMGGEIQDTSKKSVLKAIEQADLLQEVCMSLFAISHKM</sequence>
<evidence type="ECO:0000313" key="19">
    <source>
        <dbReference type="EMBL" id="KAK3546495.1"/>
    </source>
</evidence>
<dbReference type="InterPro" id="IPR036186">
    <property type="entry name" value="Serpin_sf"/>
</dbReference>
<dbReference type="PANTHER" id="PTHR11461:SF49">
    <property type="entry name" value="PLASMINOGEN ACTIVATOR INHIBITOR 1"/>
    <property type="match status" value="1"/>
</dbReference>
<proteinExistence type="inferred from homology"/>
<dbReference type="Pfam" id="PF00079">
    <property type="entry name" value="Serpin"/>
    <property type="match status" value="1"/>
</dbReference>
<gene>
    <name evidence="19" type="ORF">QTP70_026355</name>
</gene>
<dbReference type="Gene3D" id="3.30.497.10">
    <property type="entry name" value="Antithrombin, subunit I, domain 2"/>
    <property type="match status" value="1"/>
</dbReference>
<keyword evidence="20" id="KW-1185">Reference proteome</keyword>
<evidence type="ECO:0000313" key="20">
    <source>
        <dbReference type="Proteomes" id="UP001274896"/>
    </source>
</evidence>
<evidence type="ECO:0000256" key="4">
    <source>
        <dbReference type="ARBA" id="ARBA00006972"/>
    </source>
</evidence>
<protein>
    <recommendedName>
        <fullName evidence="11">Plasminogen activator inhibitor 1</fullName>
    </recommendedName>
    <alternativeName>
        <fullName evidence="12">Endothelial plasminogen activator inhibitor</fullName>
    </alternativeName>
    <alternativeName>
        <fullName evidence="13">Serpin E1</fullName>
    </alternativeName>
</protein>
<dbReference type="InterPro" id="IPR042185">
    <property type="entry name" value="Serpin_sf_2"/>
</dbReference>
<evidence type="ECO:0000256" key="14">
    <source>
        <dbReference type="ARBA" id="ARBA00065677"/>
    </source>
</evidence>
<dbReference type="AlphaFoldDB" id="A0AAE0R8S5"/>
<dbReference type="FunFam" id="3.30.450.60:FF:000005">
    <property type="entry name" value="AP complex subunit sigma"/>
    <property type="match status" value="1"/>
</dbReference>
<dbReference type="PROSITE" id="PS00989">
    <property type="entry name" value="CLAT_ADAPTOR_S"/>
    <property type="match status" value="1"/>
</dbReference>
<dbReference type="InterPro" id="IPR000477">
    <property type="entry name" value="RT_dom"/>
</dbReference>
<dbReference type="GO" id="GO:0006886">
    <property type="term" value="P:intracellular protein transport"/>
    <property type="evidence" value="ECO:0007669"/>
    <property type="project" value="InterPro"/>
</dbReference>
<dbReference type="Pfam" id="PF00078">
    <property type="entry name" value="RVT_1"/>
    <property type="match status" value="1"/>
</dbReference>